<gene>
    <name evidence="2" type="ORF">BQ4739_LOCUS9967</name>
</gene>
<name>A0A383VZ40_TETOB</name>
<protein>
    <submittedName>
        <fullName evidence="2">Uncharacterized protein</fullName>
    </submittedName>
</protein>
<reference evidence="2 3" key="1">
    <citation type="submission" date="2016-10" db="EMBL/GenBank/DDBJ databases">
        <authorList>
            <person name="Cai Z."/>
        </authorList>
    </citation>
    <scope>NUCLEOTIDE SEQUENCE [LARGE SCALE GENOMIC DNA]</scope>
</reference>
<sequence>MQATGTADPILEEKLQKRAKHLATCLKTFVKEYQQPVGAVSQGAAAGKAGKAGAGKGKAVQGKPANQAPAGKGTSWEGT</sequence>
<dbReference type="AlphaFoldDB" id="A0A383VZ40"/>
<evidence type="ECO:0000256" key="1">
    <source>
        <dbReference type="SAM" id="MobiDB-lite"/>
    </source>
</evidence>
<feature type="region of interest" description="Disordered" evidence="1">
    <location>
        <begin position="40"/>
        <end position="79"/>
    </location>
</feature>
<evidence type="ECO:0000313" key="3">
    <source>
        <dbReference type="Proteomes" id="UP000256970"/>
    </source>
</evidence>
<organism evidence="2 3">
    <name type="scientific">Tetradesmus obliquus</name>
    <name type="common">Green alga</name>
    <name type="synonym">Acutodesmus obliquus</name>
    <dbReference type="NCBI Taxonomy" id="3088"/>
    <lineage>
        <taxon>Eukaryota</taxon>
        <taxon>Viridiplantae</taxon>
        <taxon>Chlorophyta</taxon>
        <taxon>core chlorophytes</taxon>
        <taxon>Chlorophyceae</taxon>
        <taxon>CS clade</taxon>
        <taxon>Sphaeropleales</taxon>
        <taxon>Scenedesmaceae</taxon>
        <taxon>Tetradesmus</taxon>
    </lineage>
</organism>
<keyword evidence="3" id="KW-1185">Reference proteome</keyword>
<dbReference type="Proteomes" id="UP000256970">
    <property type="component" value="Unassembled WGS sequence"/>
</dbReference>
<feature type="compositionally biased region" description="Low complexity" evidence="1">
    <location>
        <begin position="40"/>
        <end position="49"/>
    </location>
</feature>
<evidence type="ECO:0000313" key="2">
    <source>
        <dbReference type="EMBL" id="SZX69676.1"/>
    </source>
</evidence>
<dbReference type="EMBL" id="FNXT01000947">
    <property type="protein sequence ID" value="SZX69676.1"/>
    <property type="molecule type" value="Genomic_DNA"/>
</dbReference>
<accession>A0A383VZ40</accession>
<proteinExistence type="predicted"/>